<evidence type="ECO:0000256" key="5">
    <source>
        <dbReference type="ARBA" id="ARBA00013950"/>
    </source>
</evidence>
<evidence type="ECO:0000256" key="9">
    <source>
        <dbReference type="NCBIfam" id="TIGR00187"/>
    </source>
</evidence>
<reference evidence="12 13" key="1">
    <citation type="submission" date="2022-12" db="EMBL/GenBank/DDBJ databases">
        <title>Polyphasic characterization of Geotalea uranireducens NIT-SL11 newly isolated from a complex of sewage sludge and microbially reduced graphene oxide.</title>
        <authorList>
            <person name="Xie L."/>
            <person name="Yoshida N."/>
            <person name="Meng L."/>
        </authorList>
    </citation>
    <scope>NUCLEOTIDE SEQUENCE [LARGE SCALE GENOMIC DNA]</scope>
    <source>
        <strain evidence="12 13">NIT-SL11</strain>
    </source>
</reference>
<dbReference type="NCBIfam" id="NF009566">
    <property type="entry name" value="PRK13020.1"/>
    <property type="match status" value="1"/>
</dbReference>
<evidence type="ECO:0000256" key="1">
    <source>
        <dbReference type="ARBA" id="ARBA00000968"/>
    </source>
</evidence>
<evidence type="ECO:0000259" key="11">
    <source>
        <dbReference type="PROSITE" id="PS51177"/>
    </source>
</evidence>
<organism evidence="12 13">
    <name type="scientific">Geotalea uraniireducens</name>
    <dbReference type="NCBI Taxonomy" id="351604"/>
    <lineage>
        <taxon>Bacteria</taxon>
        <taxon>Pseudomonadati</taxon>
        <taxon>Thermodesulfobacteriota</taxon>
        <taxon>Desulfuromonadia</taxon>
        <taxon>Geobacterales</taxon>
        <taxon>Geobacteraceae</taxon>
        <taxon>Geotalea</taxon>
    </lineage>
</organism>
<feature type="repeat" description="Lumazine-binding" evidence="10">
    <location>
        <begin position="97"/>
        <end position="193"/>
    </location>
</feature>
<accession>A0ABM8ELI0</accession>
<evidence type="ECO:0000256" key="7">
    <source>
        <dbReference type="ARBA" id="ARBA00022679"/>
    </source>
</evidence>
<dbReference type="EMBL" id="AP027151">
    <property type="protein sequence ID" value="BDV43297.1"/>
    <property type="molecule type" value="Genomic_DNA"/>
</dbReference>
<evidence type="ECO:0000256" key="2">
    <source>
        <dbReference type="ARBA" id="ARBA00002803"/>
    </source>
</evidence>
<dbReference type="SUPFAM" id="SSF63380">
    <property type="entry name" value="Riboflavin synthase domain-like"/>
    <property type="match status" value="2"/>
</dbReference>
<comment type="catalytic activity">
    <reaction evidence="1">
        <text>2 6,7-dimethyl-8-(1-D-ribityl)lumazine + H(+) = 5-amino-6-(D-ribitylamino)uracil + riboflavin</text>
        <dbReference type="Rhea" id="RHEA:20772"/>
        <dbReference type="ChEBI" id="CHEBI:15378"/>
        <dbReference type="ChEBI" id="CHEBI:15934"/>
        <dbReference type="ChEBI" id="CHEBI:57986"/>
        <dbReference type="ChEBI" id="CHEBI:58201"/>
        <dbReference type="EC" id="2.5.1.9"/>
    </reaction>
</comment>
<evidence type="ECO:0000256" key="3">
    <source>
        <dbReference type="ARBA" id="ARBA00004887"/>
    </source>
</evidence>
<comment type="pathway">
    <text evidence="3">Cofactor biosynthesis; riboflavin biosynthesis; riboflavin from 2-hydroxy-3-oxobutyl phosphate and 5-amino-6-(D-ribitylamino)uracil: step 2/2.</text>
</comment>
<dbReference type="EC" id="2.5.1.9" evidence="4 9"/>
<gene>
    <name evidence="12" type="primary">ribE</name>
    <name evidence="12" type="ORF">GURASL_22200</name>
</gene>
<dbReference type="Proteomes" id="UP001317705">
    <property type="component" value="Chromosome"/>
</dbReference>
<protein>
    <recommendedName>
        <fullName evidence="5 9">Riboflavin synthase</fullName>
        <ecNumber evidence="4 9">2.5.1.9</ecNumber>
    </recommendedName>
</protein>
<dbReference type="PIRSF" id="PIRSF000498">
    <property type="entry name" value="Riboflavin_syn_A"/>
    <property type="match status" value="1"/>
</dbReference>
<feature type="domain" description="Lumazine-binding" evidence="11">
    <location>
        <begin position="1"/>
        <end position="96"/>
    </location>
</feature>
<dbReference type="Pfam" id="PF00677">
    <property type="entry name" value="Lum_binding"/>
    <property type="match status" value="2"/>
</dbReference>
<evidence type="ECO:0000256" key="10">
    <source>
        <dbReference type="PROSITE-ProRule" id="PRU00524"/>
    </source>
</evidence>
<dbReference type="PANTHER" id="PTHR21098:SF12">
    <property type="entry name" value="RIBOFLAVIN SYNTHASE"/>
    <property type="match status" value="1"/>
</dbReference>
<evidence type="ECO:0000313" key="13">
    <source>
        <dbReference type="Proteomes" id="UP001317705"/>
    </source>
</evidence>
<dbReference type="RefSeq" id="WP_281999403.1">
    <property type="nucleotide sequence ID" value="NZ_AP027151.1"/>
</dbReference>
<keyword evidence="6" id="KW-0686">Riboflavin biosynthesis</keyword>
<dbReference type="PANTHER" id="PTHR21098">
    <property type="entry name" value="RIBOFLAVIN SYNTHASE ALPHA CHAIN"/>
    <property type="match status" value="1"/>
</dbReference>
<dbReference type="CDD" id="cd00402">
    <property type="entry name" value="Riboflavin_synthase_like"/>
    <property type="match status" value="1"/>
</dbReference>
<evidence type="ECO:0000313" key="12">
    <source>
        <dbReference type="EMBL" id="BDV43297.1"/>
    </source>
</evidence>
<dbReference type="InterPro" id="IPR026017">
    <property type="entry name" value="Lumazine-bd_dom"/>
</dbReference>
<dbReference type="InterPro" id="IPR017938">
    <property type="entry name" value="Riboflavin_synthase-like_b-brl"/>
</dbReference>
<evidence type="ECO:0000256" key="4">
    <source>
        <dbReference type="ARBA" id="ARBA00012827"/>
    </source>
</evidence>
<keyword evidence="8" id="KW-0677">Repeat</keyword>
<feature type="domain" description="Lumazine-binding" evidence="11">
    <location>
        <begin position="97"/>
        <end position="193"/>
    </location>
</feature>
<dbReference type="NCBIfam" id="NF006767">
    <property type="entry name" value="PRK09289.1"/>
    <property type="match status" value="1"/>
</dbReference>
<keyword evidence="7" id="KW-0808">Transferase</keyword>
<feature type="repeat" description="Lumazine-binding" evidence="10">
    <location>
        <begin position="1"/>
        <end position="96"/>
    </location>
</feature>
<comment type="function">
    <text evidence="2">Catalyzes the dismutation of two molecules of 6,7-dimethyl-8-ribityllumazine, resulting in the formation of riboflavin and 5-amino-6-(D-ribitylamino)uracil.</text>
</comment>
<dbReference type="NCBIfam" id="TIGR00187">
    <property type="entry name" value="ribE"/>
    <property type="match status" value="1"/>
</dbReference>
<proteinExistence type="predicted"/>
<dbReference type="InterPro" id="IPR023366">
    <property type="entry name" value="ATP_synth_asu-like_sf"/>
</dbReference>
<name>A0ABM8ELI0_9BACT</name>
<sequence length="216" mass="22800">MFTGLIEDVGSIRKFERSAAAGRLTVATSLPVEGIALGDSVAVNGACLTVVARQAGQLTFDVSPETLASSTLGQLGPGAAVNLEQALRLGDRLGGHWVTGHVDCLGEIVERRSLDGNTVIRVRLPRENCRYVVEKGSVALDGISLTVNAVDGETFSVNVIPHTAVMTTLHNGKVGMRVNIETDILGKYVERLLTGDRQPAAAGRITLDLLAKNGFL</sequence>
<dbReference type="PROSITE" id="PS51177">
    <property type="entry name" value="LUMAZINE_BIND"/>
    <property type="match status" value="2"/>
</dbReference>
<evidence type="ECO:0000256" key="8">
    <source>
        <dbReference type="ARBA" id="ARBA00022737"/>
    </source>
</evidence>
<dbReference type="InterPro" id="IPR001783">
    <property type="entry name" value="Lumazine-bd"/>
</dbReference>
<keyword evidence="13" id="KW-1185">Reference proteome</keyword>
<dbReference type="Gene3D" id="2.40.30.20">
    <property type="match status" value="2"/>
</dbReference>
<evidence type="ECO:0000256" key="6">
    <source>
        <dbReference type="ARBA" id="ARBA00022619"/>
    </source>
</evidence>